<evidence type="ECO:0000256" key="8">
    <source>
        <dbReference type="ARBA" id="ARBA00022840"/>
    </source>
</evidence>
<keyword evidence="6" id="KW-0547">Nucleotide-binding</keyword>
<comment type="caution">
    <text evidence="11">The sequence shown here is derived from an EMBL/GenBank/DDBJ whole genome shotgun (WGS) entry which is preliminary data.</text>
</comment>
<comment type="similarity">
    <text evidence="2">Belongs to the histidine acid phosphatase family. VIP1 subfamily.</text>
</comment>
<comment type="catalytic activity">
    <reaction evidence="9">
        <text>5-diphospho-1D-myo-inositol 1,2,3,4,6-pentakisphosphate + ATP + H(+) = 1,5-bis(diphospho)-1D-myo-inositol 2,3,4,6-tetrakisphosphate + ADP</text>
        <dbReference type="Rhea" id="RHEA:10276"/>
        <dbReference type="ChEBI" id="CHEBI:15378"/>
        <dbReference type="ChEBI" id="CHEBI:30616"/>
        <dbReference type="ChEBI" id="CHEBI:58628"/>
        <dbReference type="ChEBI" id="CHEBI:77983"/>
        <dbReference type="ChEBI" id="CHEBI:456216"/>
        <dbReference type="EC" id="2.7.4.24"/>
    </reaction>
    <physiologicalReaction direction="left-to-right" evidence="9">
        <dbReference type="Rhea" id="RHEA:10277"/>
    </physiologicalReaction>
</comment>
<comment type="catalytic activity">
    <reaction evidence="10">
        <text>1D-myo-inositol hexakisphosphate + ATP = 1-diphospho-1D-myo-inositol 2,3,4,5,6-pentakisphosphate + ADP</text>
        <dbReference type="Rhea" id="RHEA:37459"/>
        <dbReference type="ChEBI" id="CHEBI:30616"/>
        <dbReference type="ChEBI" id="CHEBI:58130"/>
        <dbReference type="ChEBI" id="CHEBI:74946"/>
        <dbReference type="ChEBI" id="CHEBI:456216"/>
        <dbReference type="EC" id="2.7.4.24"/>
    </reaction>
    <physiologicalReaction direction="left-to-right" evidence="10">
        <dbReference type="Rhea" id="RHEA:37460"/>
    </physiologicalReaction>
</comment>
<dbReference type="EMBL" id="CAUYUJ010002224">
    <property type="protein sequence ID" value="CAK0799777.1"/>
    <property type="molecule type" value="Genomic_DNA"/>
</dbReference>
<organism evidence="11 12">
    <name type="scientific">Prorocentrum cordatum</name>
    <dbReference type="NCBI Taxonomy" id="2364126"/>
    <lineage>
        <taxon>Eukaryota</taxon>
        <taxon>Sar</taxon>
        <taxon>Alveolata</taxon>
        <taxon>Dinophyceae</taxon>
        <taxon>Prorocentrales</taxon>
        <taxon>Prorocentraceae</taxon>
        <taxon>Prorocentrum</taxon>
    </lineage>
</organism>
<evidence type="ECO:0000256" key="3">
    <source>
        <dbReference type="ARBA" id="ARBA00012893"/>
    </source>
</evidence>
<evidence type="ECO:0000313" key="12">
    <source>
        <dbReference type="Proteomes" id="UP001189429"/>
    </source>
</evidence>
<evidence type="ECO:0000256" key="7">
    <source>
        <dbReference type="ARBA" id="ARBA00022777"/>
    </source>
</evidence>
<keyword evidence="4" id="KW-0963">Cytoplasm</keyword>
<proteinExistence type="inferred from homology"/>
<dbReference type="InterPro" id="IPR037446">
    <property type="entry name" value="His_Pase_VIP1"/>
</dbReference>
<evidence type="ECO:0000256" key="4">
    <source>
        <dbReference type="ARBA" id="ARBA00022490"/>
    </source>
</evidence>
<keyword evidence="5" id="KW-0808">Transferase</keyword>
<dbReference type="InterPro" id="IPR029033">
    <property type="entry name" value="His_PPase_superfam"/>
</dbReference>
<sequence>MTNCLVTPATEELPPSNLVTAEEFLARKVPHQEKPQVAPDAGQVPAHAGLPSEAEFAGLDASRSAAALKSPHRRVRTRLYFTSESHIQTLMNALRYCHLAHPCEPGDPDANVRVVCPEAEECLSRAPVFEYLSQVVLRLYEDKNCAPDSPERHRVEVLFSPGADGDPEGANQDHGMALAPLRPLHEPGHPLTLAQVRKLLGPFSEEPVAG</sequence>
<dbReference type="SUPFAM" id="SSF53254">
    <property type="entry name" value="Phosphoglycerate mutase-like"/>
    <property type="match status" value="1"/>
</dbReference>
<reference evidence="11" key="1">
    <citation type="submission" date="2023-10" db="EMBL/GenBank/DDBJ databases">
        <authorList>
            <person name="Chen Y."/>
            <person name="Shah S."/>
            <person name="Dougan E. K."/>
            <person name="Thang M."/>
            <person name="Chan C."/>
        </authorList>
    </citation>
    <scope>NUCLEOTIDE SEQUENCE [LARGE SCALE GENOMIC DNA]</scope>
</reference>
<dbReference type="EC" id="2.7.4.24" evidence="3"/>
<dbReference type="PANTHER" id="PTHR12750:SF9">
    <property type="entry name" value="INOSITOL HEXAKISPHOSPHATE AND DIPHOSPHOINOSITOL-PENTAKISPHOSPHATE KINASE"/>
    <property type="match status" value="1"/>
</dbReference>
<accession>A0ABN9Q5Y7</accession>
<dbReference type="Proteomes" id="UP001189429">
    <property type="component" value="Unassembled WGS sequence"/>
</dbReference>
<dbReference type="PANTHER" id="PTHR12750">
    <property type="entry name" value="DIPHOSPHOINOSITOL PENTAKISPHOSPHATE KINASE"/>
    <property type="match status" value="1"/>
</dbReference>
<evidence type="ECO:0000256" key="10">
    <source>
        <dbReference type="ARBA" id="ARBA00034629"/>
    </source>
</evidence>
<dbReference type="InterPro" id="IPR000560">
    <property type="entry name" value="His_Pase_clade-2"/>
</dbReference>
<evidence type="ECO:0000256" key="5">
    <source>
        <dbReference type="ARBA" id="ARBA00022679"/>
    </source>
</evidence>
<evidence type="ECO:0000256" key="2">
    <source>
        <dbReference type="ARBA" id="ARBA00005609"/>
    </source>
</evidence>
<comment type="subcellular location">
    <subcellularLocation>
        <location evidence="1">Cytoplasm</location>
    </subcellularLocation>
</comment>
<evidence type="ECO:0000313" key="11">
    <source>
        <dbReference type="EMBL" id="CAK0799777.1"/>
    </source>
</evidence>
<evidence type="ECO:0000256" key="6">
    <source>
        <dbReference type="ARBA" id="ARBA00022741"/>
    </source>
</evidence>
<keyword evidence="12" id="KW-1185">Reference proteome</keyword>
<evidence type="ECO:0000256" key="9">
    <source>
        <dbReference type="ARBA" id="ARBA00033696"/>
    </source>
</evidence>
<evidence type="ECO:0000256" key="1">
    <source>
        <dbReference type="ARBA" id="ARBA00004496"/>
    </source>
</evidence>
<gene>
    <name evidence="11" type="ORF">PCOR1329_LOCUS8120</name>
</gene>
<protein>
    <recommendedName>
        <fullName evidence="3">diphosphoinositol-pentakisphosphate 1-kinase</fullName>
        <ecNumber evidence="3">2.7.4.24</ecNumber>
    </recommendedName>
</protein>
<dbReference type="Pfam" id="PF00328">
    <property type="entry name" value="His_Phos_2"/>
    <property type="match status" value="1"/>
</dbReference>
<keyword evidence="7" id="KW-0418">Kinase</keyword>
<keyword evidence="8" id="KW-0067">ATP-binding</keyword>
<name>A0ABN9Q5Y7_9DINO</name>